<name>A0A2U1JYL2_9BACI</name>
<feature type="transmembrane region" description="Helical" evidence="1">
    <location>
        <begin position="172"/>
        <end position="188"/>
    </location>
</feature>
<proteinExistence type="predicted"/>
<sequence length="261" mass="29394">MNAWGGLLKKEFRLGLPGLYLALVLLAIWFGFGGFLQWKWNEPGILFGFSVAAIVFHIFYLPVYMLMSANGEKGRMHLWLHSPHSGTALLLAKLLNGIFAMLVSLCISLGIFFFAFNLNNAIVQDALAQLNHKLVLVIQVLVHLIGASIYLTIWGIFLWVLSIVLKRVTGKFNWVAMLFIIIIGLSLINSWESSSLFDMLTHWGSFSISISGFEMIVQDEMVDFQSEGIGKIFLGKYVYYAIVALIVFFASGWMLDRKVEV</sequence>
<dbReference type="Proteomes" id="UP000245998">
    <property type="component" value="Unassembled WGS sequence"/>
</dbReference>
<dbReference type="EMBL" id="QCZG01000024">
    <property type="protein sequence ID" value="PWA10075.1"/>
    <property type="molecule type" value="Genomic_DNA"/>
</dbReference>
<reference evidence="2 3" key="1">
    <citation type="submission" date="2018-04" db="EMBL/GenBank/DDBJ databases">
        <title>Camelliibacillus theae gen. nov., sp. nov., isolated from Pu'er tea.</title>
        <authorList>
            <person name="Niu L."/>
        </authorList>
    </citation>
    <scope>NUCLEOTIDE SEQUENCE [LARGE SCALE GENOMIC DNA]</scope>
    <source>
        <strain evidence="2 3">T8</strain>
    </source>
</reference>
<evidence type="ECO:0000313" key="3">
    <source>
        <dbReference type="Proteomes" id="UP000245998"/>
    </source>
</evidence>
<dbReference type="AlphaFoldDB" id="A0A2U1JYL2"/>
<evidence type="ECO:0000313" key="2">
    <source>
        <dbReference type="EMBL" id="PWA10075.1"/>
    </source>
</evidence>
<keyword evidence="1" id="KW-1133">Transmembrane helix</keyword>
<comment type="caution">
    <text evidence="2">The sequence shown here is derived from an EMBL/GenBank/DDBJ whole genome shotgun (WGS) entry which is preliminary data.</text>
</comment>
<organism evidence="2 3">
    <name type="scientific">Pueribacillus theae</name>
    <dbReference type="NCBI Taxonomy" id="2171751"/>
    <lineage>
        <taxon>Bacteria</taxon>
        <taxon>Bacillati</taxon>
        <taxon>Bacillota</taxon>
        <taxon>Bacilli</taxon>
        <taxon>Bacillales</taxon>
        <taxon>Bacillaceae</taxon>
        <taxon>Pueribacillus</taxon>
    </lineage>
</organism>
<dbReference type="RefSeq" id="WP_116555109.1">
    <property type="nucleotide sequence ID" value="NZ_QCZG01000024.1"/>
</dbReference>
<dbReference type="OrthoDB" id="1786466at2"/>
<feature type="transmembrane region" description="Helical" evidence="1">
    <location>
        <begin position="88"/>
        <end position="116"/>
    </location>
</feature>
<keyword evidence="1" id="KW-0812">Transmembrane</keyword>
<protein>
    <submittedName>
        <fullName evidence="2">Uncharacterized protein</fullName>
    </submittedName>
</protein>
<evidence type="ECO:0000256" key="1">
    <source>
        <dbReference type="SAM" id="Phobius"/>
    </source>
</evidence>
<gene>
    <name evidence="2" type="ORF">DCC39_11825</name>
</gene>
<accession>A0A2U1JYL2</accession>
<feature type="transmembrane region" description="Helical" evidence="1">
    <location>
        <begin position="44"/>
        <end position="67"/>
    </location>
</feature>
<feature type="transmembrane region" description="Helical" evidence="1">
    <location>
        <begin position="237"/>
        <end position="255"/>
    </location>
</feature>
<keyword evidence="1" id="KW-0472">Membrane</keyword>
<keyword evidence="3" id="KW-1185">Reference proteome</keyword>
<feature type="transmembrane region" description="Helical" evidence="1">
    <location>
        <begin position="136"/>
        <end position="160"/>
    </location>
</feature>
<feature type="transmembrane region" description="Helical" evidence="1">
    <location>
        <begin position="12"/>
        <end position="32"/>
    </location>
</feature>